<feature type="binding site" evidence="10">
    <location>
        <position position="361"/>
    </location>
    <ligand>
        <name>thiamine diphosphate</name>
        <dbReference type="ChEBI" id="CHEBI:58937"/>
    </ligand>
</feature>
<sequence>MNEQPLFRRLKDYSYTQLEVLAGEIRDTITRVVSSNTGHLASNLGTVELTIALYRVFNPDEDIIIWDTGHQAYTHKLLTGRYGSFGSLRKKGGISGFLNRKESPYDFFGAGHVGTALPAAMGIEQAESIFQNAKNIVVVAGDGALTSGLALEALNQMKDIGSKIKVIVNDNGMSIGKNVGSLSSSLAELRLNPVYREMKGDLKNALETMRLGSLEQFLSKIKSGLKASILGGNIFEDMGLNYVGPVKGHDFQELEAFFSAVKQLHEPFFVHIVTKKGKGLEYAESNPTRFHSVSRIDPENGEKISRDGELTYSEVFGKVLTELAKKDPSISAITAAMPDGTGLAGFAEKHPARFFDLGITEQLCTTFASGMAAAGTKPVFAVYSTFLQRALDQLIHDVAIQDLPVLFAIDRAGIVGQDGATHNGIFDIAFLSMIPNMRILAPSSLKELANMIFTLFAEKWMDHPTAIRYPRETELQNIDEIVSNLRKIELFKWEKVIDGKEAAVLATGSMVSRSREAALLNGYALYNCRSIKPLDEVSLGEIFSDYDLIVTVEEGIKSGGFGSNVALEASRKNYNGRIDIIAIEDHFSSHGTREEVLNELGLDARGIENRISRLRGEKNASNYRIR</sequence>
<dbReference type="GO" id="GO:0016114">
    <property type="term" value="P:terpenoid biosynthetic process"/>
    <property type="evidence" value="ECO:0007669"/>
    <property type="project" value="UniProtKB-UniRule"/>
</dbReference>
<dbReference type="NCBIfam" id="TIGR00204">
    <property type="entry name" value="dxs"/>
    <property type="match status" value="1"/>
</dbReference>
<dbReference type="CDD" id="cd02007">
    <property type="entry name" value="TPP_DXS"/>
    <property type="match status" value="1"/>
</dbReference>
<feature type="binding site" evidence="10">
    <location>
        <position position="171"/>
    </location>
    <ligand>
        <name>thiamine diphosphate</name>
        <dbReference type="ChEBI" id="CHEBI:58937"/>
    </ligand>
</feature>
<name>A0A7C1GRH4_9BACT</name>
<dbReference type="PANTHER" id="PTHR43322">
    <property type="entry name" value="1-D-DEOXYXYLULOSE 5-PHOSPHATE SYNTHASE-RELATED"/>
    <property type="match status" value="1"/>
</dbReference>
<feature type="binding site" evidence="10">
    <location>
        <position position="142"/>
    </location>
    <ligand>
        <name>Mg(2+)</name>
        <dbReference type="ChEBI" id="CHEBI:18420"/>
    </ligand>
</feature>
<dbReference type="PANTHER" id="PTHR43322:SF5">
    <property type="entry name" value="1-DEOXY-D-XYLULOSE-5-PHOSPHATE SYNTHASE, CHLOROPLASTIC"/>
    <property type="match status" value="1"/>
</dbReference>
<keyword evidence="7 10" id="KW-0784">Thiamine biosynthesis</keyword>
<dbReference type="AlphaFoldDB" id="A0A7C1GRH4"/>
<dbReference type="InterPro" id="IPR029061">
    <property type="entry name" value="THDP-binding"/>
</dbReference>
<dbReference type="Pfam" id="PF13292">
    <property type="entry name" value="DXP_synthase_N"/>
    <property type="match status" value="1"/>
</dbReference>
<dbReference type="GO" id="GO:0019288">
    <property type="term" value="P:isopentenyl diphosphate biosynthetic process, methylerythritol 4-phosphate pathway"/>
    <property type="evidence" value="ECO:0007669"/>
    <property type="project" value="TreeGrafter"/>
</dbReference>
<evidence type="ECO:0000256" key="9">
    <source>
        <dbReference type="ARBA" id="ARBA00023229"/>
    </source>
</evidence>
<evidence type="ECO:0000256" key="3">
    <source>
        <dbReference type="ARBA" id="ARBA00011738"/>
    </source>
</evidence>
<keyword evidence="9 10" id="KW-0414">Isoprene biosynthesis</keyword>
<dbReference type="InterPro" id="IPR020826">
    <property type="entry name" value="Transketolase_BS"/>
</dbReference>
<dbReference type="Proteomes" id="UP000886198">
    <property type="component" value="Unassembled WGS sequence"/>
</dbReference>
<reference evidence="12" key="1">
    <citation type="journal article" date="2020" name="mSystems">
        <title>Genome- and Community-Level Interaction Insights into Carbon Utilization and Element Cycling Functions of Hydrothermarchaeota in Hydrothermal Sediment.</title>
        <authorList>
            <person name="Zhou Z."/>
            <person name="Liu Y."/>
            <person name="Xu W."/>
            <person name="Pan J."/>
            <person name="Luo Z.H."/>
            <person name="Li M."/>
        </authorList>
    </citation>
    <scope>NUCLEOTIDE SEQUENCE [LARGE SCALE GENOMIC DNA]</scope>
    <source>
        <strain evidence="12">SpSt-1179</strain>
    </source>
</reference>
<evidence type="ECO:0000256" key="6">
    <source>
        <dbReference type="ARBA" id="ARBA00022842"/>
    </source>
</evidence>
<organism evidence="12">
    <name type="scientific">Mesotoga infera</name>
    <dbReference type="NCBI Taxonomy" id="1236046"/>
    <lineage>
        <taxon>Bacteria</taxon>
        <taxon>Thermotogati</taxon>
        <taxon>Thermotogota</taxon>
        <taxon>Thermotogae</taxon>
        <taxon>Kosmotogales</taxon>
        <taxon>Kosmotogaceae</taxon>
        <taxon>Mesotoga</taxon>
    </lineage>
</organism>
<dbReference type="PROSITE" id="PS00802">
    <property type="entry name" value="TRANSKETOLASE_2"/>
    <property type="match status" value="1"/>
</dbReference>
<dbReference type="GO" id="GO:0000287">
    <property type="term" value="F:magnesium ion binding"/>
    <property type="evidence" value="ECO:0007669"/>
    <property type="project" value="UniProtKB-UniRule"/>
</dbReference>
<comment type="function">
    <text evidence="10">Catalyzes the acyloin condensation reaction between C atoms 2 and 3 of pyruvate and glyceraldehyde 3-phosphate to yield 1-deoxy-D-xylulose-5-phosphate (DXP).</text>
</comment>
<dbReference type="UniPathway" id="UPA00064">
    <property type="reaction ID" value="UER00091"/>
</dbReference>
<dbReference type="EC" id="2.2.1.7" evidence="10"/>
<feature type="binding site" evidence="10">
    <location>
        <begin position="143"/>
        <end position="144"/>
    </location>
    <ligand>
        <name>thiamine diphosphate</name>
        <dbReference type="ChEBI" id="CHEBI:58937"/>
    </ligand>
</feature>
<dbReference type="Gene3D" id="3.40.50.920">
    <property type="match status" value="1"/>
</dbReference>
<evidence type="ECO:0000256" key="1">
    <source>
        <dbReference type="ARBA" id="ARBA00004980"/>
    </source>
</evidence>
<dbReference type="GO" id="GO:0009228">
    <property type="term" value="P:thiamine biosynthetic process"/>
    <property type="evidence" value="ECO:0007669"/>
    <property type="project" value="UniProtKB-UniRule"/>
</dbReference>
<dbReference type="NCBIfam" id="NF003933">
    <property type="entry name" value="PRK05444.2-2"/>
    <property type="match status" value="1"/>
</dbReference>
<comment type="catalytic activity">
    <reaction evidence="10">
        <text>D-glyceraldehyde 3-phosphate + pyruvate + H(+) = 1-deoxy-D-xylulose 5-phosphate + CO2</text>
        <dbReference type="Rhea" id="RHEA:12605"/>
        <dbReference type="ChEBI" id="CHEBI:15361"/>
        <dbReference type="ChEBI" id="CHEBI:15378"/>
        <dbReference type="ChEBI" id="CHEBI:16526"/>
        <dbReference type="ChEBI" id="CHEBI:57792"/>
        <dbReference type="ChEBI" id="CHEBI:59776"/>
        <dbReference type="EC" id="2.2.1.7"/>
    </reaction>
</comment>
<dbReference type="EMBL" id="DSBT01000011">
    <property type="protein sequence ID" value="HDP76620.1"/>
    <property type="molecule type" value="Genomic_DNA"/>
</dbReference>
<dbReference type="SUPFAM" id="SSF52518">
    <property type="entry name" value="Thiamin diphosphate-binding fold (THDP-binding)"/>
    <property type="match status" value="2"/>
</dbReference>
<dbReference type="SUPFAM" id="SSF52922">
    <property type="entry name" value="TK C-terminal domain-like"/>
    <property type="match status" value="1"/>
</dbReference>
<dbReference type="Gene3D" id="3.40.50.970">
    <property type="match status" value="2"/>
</dbReference>
<keyword evidence="4 10" id="KW-0808">Transferase</keyword>
<comment type="caution">
    <text evidence="10">Lacks conserved residue(s) required for the propagation of feature annotation.</text>
</comment>
<comment type="pathway">
    <text evidence="1 10">Metabolic intermediate biosynthesis; 1-deoxy-D-xylulose 5-phosphate biosynthesis; 1-deoxy-D-xylulose 5-phosphate from D-glyceraldehyde 3-phosphate and pyruvate: step 1/1.</text>
</comment>
<dbReference type="SMART" id="SM00861">
    <property type="entry name" value="Transket_pyr"/>
    <property type="match status" value="1"/>
</dbReference>
<comment type="similarity">
    <text evidence="2 10">Belongs to the transketolase family. DXPS subfamily.</text>
</comment>
<comment type="caution">
    <text evidence="12">The sequence shown here is derived from an EMBL/GenBank/DDBJ whole genome shotgun (WGS) entry which is preliminary data.</text>
</comment>
<dbReference type="GO" id="GO:0008661">
    <property type="term" value="F:1-deoxy-D-xylulose-5-phosphate synthase activity"/>
    <property type="evidence" value="ECO:0007669"/>
    <property type="project" value="UniProtKB-UniRule"/>
</dbReference>
<gene>
    <name evidence="10 12" type="primary">dxs</name>
    <name evidence="12" type="ORF">ENN47_00245</name>
</gene>
<feature type="binding site" evidence="10">
    <location>
        <position position="70"/>
    </location>
    <ligand>
        <name>thiamine diphosphate</name>
        <dbReference type="ChEBI" id="CHEBI:58937"/>
    </ligand>
</feature>
<dbReference type="GO" id="GO:0030976">
    <property type="term" value="F:thiamine pyrophosphate binding"/>
    <property type="evidence" value="ECO:0007669"/>
    <property type="project" value="UniProtKB-UniRule"/>
</dbReference>
<comment type="cofactor">
    <cofactor evidence="10">
        <name>thiamine diphosphate</name>
        <dbReference type="ChEBI" id="CHEBI:58937"/>
    </cofactor>
    <text evidence="10">Binds 1 thiamine pyrophosphate per subunit.</text>
</comment>
<dbReference type="CDD" id="cd07033">
    <property type="entry name" value="TPP_PYR_DXS_TK_like"/>
    <property type="match status" value="1"/>
</dbReference>
<dbReference type="Pfam" id="PF02779">
    <property type="entry name" value="Transket_pyr"/>
    <property type="match status" value="1"/>
</dbReference>
<keyword evidence="8 10" id="KW-0786">Thiamine pyrophosphate</keyword>
<evidence type="ECO:0000256" key="5">
    <source>
        <dbReference type="ARBA" id="ARBA00022723"/>
    </source>
</evidence>
<dbReference type="InterPro" id="IPR033248">
    <property type="entry name" value="Transketolase_C"/>
</dbReference>
<evidence type="ECO:0000256" key="4">
    <source>
        <dbReference type="ARBA" id="ARBA00022679"/>
    </source>
</evidence>
<evidence type="ECO:0000256" key="10">
    <source>
        <dbReference type="HAMAP-Rule" id="MF_00315"/>
    </source>
</evidence>
<feature type="binding site" evidence="10">
    <location>
        <position position="171"/>
    </location>
    <ligand>
        <name>Mg(2+)</name>
        <dbReference type="ChEBI" id="CHEBI:18420"/>
    </ligand>
</feature>
<comment type="cofactor">
    <cofactor evidence="10">
        <name>Mg(2+)</name>
        <dbReference type="ChEBI" id="CHEBI:18420"/>
    </cofactor>
    <text evidence="10">Binds 1 Mg(2+) ion per subunit.</text>
</comment>
<proteinExistence type="inferred from homology"/>
<dbReference type="Pfam" id="PF02780">
    <property type="entry name" value="Transketolase_C"/>
    <property type="match status" value="1"/>
</dbReference>
<dbReference type="InterPro" id="IPR005477">
    <property type="entry name" value="Dxylulose-5-P_synthase"/>
</dbReference>
<keyword evidence="5 10" id="KW-0479">Metal-binding</keyword>
<dbReference type="InterPro" id="IPR005475">
    <property type="entry name" value="Transketolase-like_Pyr-bd"/>
</dbReference>
<dbReference type="InterPro" id="IPR009014">
    <property type="entry name" value="Transketo_C/PFOR_II"/>
</dbReference>
<evidence type="ECO:0000259" key="11">
    <source>
        <dbReference type="SMART" id="SM00861"/>
    </source>
</evidence>
<evidence type="ECO:0000256" key="2">
    <source>
        <dbReference type="ARBA" id="ARBA00011081"/>
    </source>
</evidence>
<accession>A0A7C1GRH4</accession>
<evidence type="ECO:0000256" key="8">
    <source>
        <dbReference type="ARBA" id="ARBA00023052"/>
    </source>
</evidence>
<evidence type="ECO:0000313" key="12">
    <source>
        <dbReference type="EMBL" id="HDP76620.1"/>
    </source>
</evidence>
<comment type="subunit">
    <text evidence="3 10">Homodimer.</text>
</comment>
<evidence type="ECO:0000256" key="7">
    <source>
        <dbReference type="ARBA" id="ARBA00022977"/>
    </source>
</evidence>
<dbReference type="GO" id="GO:0005829">
    <property type="term" value="C:cytosol"/>
    <property type="evidence" value="ECO:0007669"/>
    <property type="project" value="TreeGrafter"/>
</dbReference>
<protein>
    <recommendedName>
        <fullName evidence="10">1-deoxy-D-xylulose-5-phosphate synthase</fullName>
        <ecNumber evidence="10">2.2.1.7</ecNumber>
    </recommendedName>
    <alternativeName>
        <fullName evidence="10">1-deoxyxylulose-5-phosphate synthase</fullName>
        <shortName evidence="10">DXP synthase</shortName>
        <shortName evidence="10">DXPS</shortName>
    </alternativeName>
</protein>
<dbReference type="HAMAP" id="MF_00315">
    <property type="entry name" value="DXP_synth"/>
    <property type="match status" value="1"/>
</dbReference>
<feature type="domain" description="Transketolase-like pyrimidine-binding" evidence="11">
    <location>
        <begin position="310"/>
        <end position="477"/>
    </location>
</feature>
<keyword evidence="6 10" id="KW-0460">Magnesium</keyword>